<dbReference type="EMBL" id="HG321335">
    <property type="protein sequence ID" value="CEF82671.1"/>
    <property type="molecule type" value="Genomic_DNA"/>
</dbReference>
<gene>
    <name evidence="1" type="ORF">BN850_0137970</name>
</gene>
<dbReference type="AlphaFoldDB" id="W1IC15"/>
<proteinExistence type="predicted"/>
<name>W1IC15_9HYPO</name>
<reference evidence="1" key="1">
    <citation type="submission" date="2013-05" db="EMBL/GenBank/DDBJ databases">
        <title>Draft genome sequences of six wheat associated Fusarium spp. isolates.</title>
        <authorList>
            <person name="Moolhuijzen P.M."/>
            <person name="Manners J.M."/>
            <person name="Wilcox S."/>
            <person name="Bellgard M.I."/>
            <person name="Gardiner D.M."/>
        </authorList>
    </citation>
    <scope>NUCLEOTIDE SEQUENCE</scope>
    <source>
        <strain evidence="1">CS3069</strain>
    </source>
</reference>
<protein>
    <submittedName>
        <fullName evidence="1">Unclassified</fullName>
    </submittedName>
</protein>
<geneLocation type="mitochondrion" evidence="1"/>
<feature type="non-terminal residue" evidence="1">
    <location>
        <position position="1"/>
    </location>
</feature>
<evidence type="ECO:0000313" key="1">
    <source>
        <dbReference type="EMBL" id="CDL73409.1"/>
    </source>
</evidence>
<accession>W1IC15</accession>
<keyword evidence="1" id="KW-0496">Mitochondrion</keyword>
<sequence length="30" mass="3574">QLRLDPYVPMLVVVLGFITTRLQQCRNIMR</sequence>
<organism evidence="1">
    <name type="scientific">Fusarium clavum</name>
    <dbReference type="NCBI Taxonomy" id="2594811"/>
    <lineage>
        <taxon>Eukaryota</taxon>
        <taxon>Fungi</taxon>
        <taxon>Dikarya</taxon>
        <taxon>Ascomycota</taxon>
        <taxon>Pezizomycotina</taxon>
        <taxon>Sordariomycetes</taxon>
        <taxon>Hypocreomycetidae</taxon>
        <taxon>Hypocreales</taxon>
        <taxon>Nectriaceae</taxon>
        <taxon>Fusarium</taxon>
        <taxon>Fusarium incarnatum-equiseti species complex</taxon>
    </lineage>
</organism>
<dbReference type="EMBL" id="CBMI010005074">
    <property type="protein sequence ID" value="CDL73409.1"/>
    <property type="molecule type" value="Genomic_DNA"/>
</dbReference>